<dbReference type="EMBL" id="MGGE01000008">
    <property type="protein sequence ID" value="OGM21744.1"/>
    <property type="molecule type" value="Genomic_DNA"/>
</dbReference>
<feature type="transmembrane region" description="Helical" evidence="1">
    <location>
        <begin position="364"/>
        <end position="385"/>
    </location>
</feature>
<feature type="transmembrane region" description="Helical" evidence="1">
    <location>
        <begin position="405"/>
        <end position="423"/>
    </location>
</feature>
<feature type="transmembrane region" description="Helical" evidence="1">
    <location>
        <begin position="294"/>
        <end position="313"/>
    </location>
</feature>
<dbReference type="Proteomes" id="UP000178419">
    <property type="component" value="Unassembled WGS sequence"/>
</dbReference>
<feature type="transmembrane region" description="Helical" evidence="1">
    <location>
        <begin position="218"/>
        <end position="240"/>
    </location>
</feature>
<feature type="transmembrane region" description="Helical" evidence="1">
    <location>
        <begin position="252"/>
        <end position="274"/>
    </location>
</feature>
<evidence type="ECO:0000313" key="3">
    <source>
        <dbReference type="Proteomes" id="UP000178419"/>
    </source>
</evidence>
<accession>A0A1F7Y353</accession>
<keyword evidence="1" id="KW-0812">Transmembrane</keyword>
<comment type="caution">
    <text evidence="2">The sequence shown here is derived from an EMBL/GenBank/DDBJ whole genome shotgun (WGS) entry which is preliminary data.</text>
</comment>
<keyword evidence="1" id="KW-0472">Membrane</keyword>
<feature type="transmembrane region" description="Helical" evidence="1">
    <location>
        <begin position="148"/>
        <end position="165"/>
    </location>
</feature>
<feature type="transmembrane region" description="Helical" evidence="1">
    <location>
        <begin position="177"/>
        <end position="206"/>
    </location>
</feature>
<protein>
    <recommendedName>
        <fullName evidence="4">Membrane protein 6-pyruvoyl-tetrahydropterin synthase-related domain-containing protein</fullName>
    </recommendedName>
</protein>
<evidence type="ECO:0000256" key="1">
    <source>
        <dbReference type="SAM" id="Phobius"/>
    </source>
</evidence>
<keyword evidence="1" id="KW-1133">Transmembrane helix</keyword>
<feature type="transmembrane region" description="Helical" evidence="1">
    <location>
        <begin position="560"/>
        <end position="579"/>
    </location>
</feature>
<evidence type="ECO:0008006" key="4">
    <source>
        <dbReference type="Google" id="ProtNLM"/>
    </source>
</evidence>
<reference evidence="2 3" key="1">
    <citation type="journal article" date="2016" name="Nat. Commun.">
        <title>Thousands of microbial genomes shed light on interconnected biogeochemical processes in an aquifer system.</title>
        <authorList>
            <person name="Anantharaman K."/>
            <person name="Brown C.T."/>
            <person name="Hug L.A."/>
            <person name="Sharon I."/>
            <person name="Castelle C.J."/>
            <person name="Probst A.J."/>
            <person name="Thomas B.C."/>
            <person name="Singh A."/>
            <person name="Wilkins M.J."/>
            <person name="Karaoz U."/>
            <person name="Brodie E.L."/>
            <person name="Williams K.H."/>
            <person name="Hubbard S.S."/>
            <person name="Banfield J.F."/>
        </authorList>
    </citation>
    <scope>NUCLEOTIDE SEQUENCE [LARGE SCALE GENOMIC DNA]</scope>
</reference>
<feature type="transmembrane region" description="Helical" evidence="1">
    <location>
        <begin position="325"/>
        <end position="344"/>
    </location>
</feature>
<name>A0A1F7Y353_9BACT</name>
<gene>
    <name evidence="2" type="ORF">A2714_05600</name>
</gene>
<feature type="transmembrane region" description="Helical" evidence="1">
    <location>
        <begin position="116"/>
        <end position="136"/>
    </location>
</feature>
<sequence length="587" mass="67626">MLKGHKIALFVILLFSLLASRNLFKSGYFPMHDDLQMMRQLELEKCFLDGQIPCRWVPDMGYGFGVPLFNFYPPLPYLIGETFRILGFAFTATARLTFALSIIASGITMYFLAKEFFGRIGGVLSSIFYIWAPYHAVDVYVRGAMNEAWALTWFPLIFLFSYRLITNHKSLVTKNVVLLALSYAFLLMSHNLMVLIFTPFFGIWVVLHLWRESAWSRLPHLVISGIWAFGLSAFFTLPALTENGFTQIKGQLVGYYDYTAHFVSLNQLLISRFWGYGPSVWVEADDGMSFQIGHLHWILSIVVGLMLLVRGIMAVRNRNIKKDQLLLIGVFLFFVGWFASYMTHLKSFWIYRSISQLSYIQFPWRFLTITTFAFSFLVGFLPGIFAKLKSKRGFLLKLFVTPPQIFVTLFLAIALVILNWGYFKVERTGPVTDEEKFSGEAWRIQQTAGIYDYLPIYAKTAPTGPQTVLAEFMDGEGNLAFPAQGTYWGKFIANVESEEAKLRVNILYFPGWKIFLKDDLNIREVPSFIPEEERWGRMWINLPKGEHLVYAQFFNTPVRTYGNIISLGAWFLLISSLVWKKKFSVKI</sequence>
<organism evidence="2 3">
    <name type="scientific">Candidatus Woesebacteria bacterium RIFCSPHIGHO2_01_FULL_38_9</name>
    <dbReference type="NCBI Taxonomy" id="1802492"/>
    <lineage>
        <taxon>Bacteria</taxon>
        <taxon>Candidatus Woeseibacteriota</taxon>
    </lineage>
</organism>
<dbReference type="AlphaFoldDB" id="A0A1F7Y353"/>
<evidence type="ECO:0000313" key="2">
    <source>
        <dbReference type="EMBL" id="OGM21744.1"/>
    </source>
</evidence>
<feature type="transmembrane region" description="Helical" evidence="1">
    <location>
        <begin position="83"/>
        <end position="104"/>
    </location>
</feature>
<proteinExistence type="predicted"/>